<keyword evidence="4" id="KW-1003">Cell membrane</keyword>
<feature type="transmembrane region" description="Helical" evidence="8">
    <location>
        <begin position="73"/>
        <end position="92"/>
    </location>
</feature>
<feature type="transmembrane region" description="Helical" evidence="8">
    <location>
        <begin position="329"/>
        <end position="347"/>
    </location>
</feature>
<dbReference type="InterPro" id="IPR000060">
    <property type="entry name" value="BCCT_transptr"/>
</dbReference>
<reference evidence="10" key="1">
    <citation type="journal article" date="2019" name="Int. J. Syst. Evol. Microbiol.">
        <title>The Global Catalogue of Microorganisms (GCM) 10K type strain sequencing project: providing services to taxonomists for standard genome sequencing and annotation.</title>
        <authorList>
            <consortium name="The Broad Institute Genomics Platform"/>
            <consortium name="The Broad Institute Genome Sequencing Center for Infectious Disease"/>
            <person name="Wu L."/>
            <person name="Ma J."/>
        </authorList>
    </citation>
    <scope>NUCLEOTIDE SEQUENCE [LARGE SCALE GENOMIC DNA]</scope>
    <source>
        <strain evidence="10">CGMCC 1.15420</strain>
    </source>
</reference>
<name>A0ABQ1VZH7_9BACL</name>
<comment type="subcellular location">
    <subcellularLocation>
        <location evidence="1">Cell membrane</location>
        <topology evidence="1">Multi-pass membrane protein</topology>
    </subcellularLocation>
</comment>
<feature type="transmembrane region" description="Helical" evidence="8">
    <location>
        <begin position="353"/>
        <end position="373"/>
    </location>
</feature>
<gene>
    <name evidence="9" type="ORF">GCM10010913_30740</name>
</gene>
<dbReference type="Pfam" id="PF02028">
    <property type="entry name" value="BCCT"/>
    <property type="match status" value="1"/>
</dbReference>
<evidence type="ECO:0000256" key="8">
    <source>
        <dbReference type="SAM" id="Phobius"/>
    </source>
</evidence>
<evidence type="ECO:0008006" key="11">
    <source>
        <dbReference type="Google" id="ProtNLM"/>
    </source>
</evidence>
<organism evidence="9 10">
    <name type="scientific">Paenibacillus aceti</name>
    <dbReference type="NCBI Taxonomy" id="1820010"/>
    <lineage>
        <taxon>Bacteria</taxon>
        <taxon>Bacillati</taxon>
        <taxon>Bacillota</taxon>
        <taxon>Bacilli</taxon>
        <taxon>Bacillales</taxon>
        <taxon>Paenibacillaceae</taxon>
        <taxon>Paenibacillus</taxon>
    </lineage>
</organism>
<sequence length="387" mass="42052">MSPPFGLEPMSSQAAEISVGYTMFHWGLSGWATYAMAAVIIAFYYFVKKIPNLRISVACGFTKENGKEKFGKIVDTFVIIGLSAGVAVSAAIGTPMISQGLYHLFGIVPSLVGNIIIALFLAFLFGASAISGINKGVKFLSNFNSIIALGFILYVALAGSTSFIANNAANSLGVMLQNFSYMSFYTDPINKSGFPQNWTVFYWAWWISYVPIMGLFIAKISRGRTIRQVAVSTTIMGSVGSWLFQTVLGGYGIDKQLSGSVDTIGKLQAGGDYEAIIALLNSLPFGNIVIFAFIIITFIFLTTTCDSSAYILASIATKDITDDMDPSKFCRLLWSIAIIAWPIVLLIVGGIDAAKLCSVLGSIPILFIFYKMIRNFLKDVRKYIDSD</sequence>
<feature type="transmembrane region" description="Helical" evidence="8">
    <location>
        <begin position="104"/>
        <end position="125"/>
    </location>
</feature>
<keyword evidence="6 8" id="KW-1133">Transmembrane helix</keyword>
<keyword evidence="10" id="KW-1185">Reference proteome</keyword>
<evidence type="ECO:0000256" key="4">
    <source>
        <dbReference type="ARBA" id="ARBA00022475"/>
    </source>
</evidence>
<dbReference type="PANTHER" id="PTHR30047:SF7">
    <property type="entry name" value="HIGH-AFFINITY CHOLINE TRANSPORT PROTEIN"/>
    <property type="match status" value="1"/>
</dbReference>
<dbReference type="PANTHER" id="PTHR30047">
    <property type="entry name" value="HIGH-AFFINITY CHOLINE TRANSPORT PROTEIN-RELATED"/>
    <property type="match status" value="1"/>
</dbReference>
<feature type="transmembrane region" description="Helical" evidence="8">
    <location>
        <begin position="146"/>
        <end position="165"/>
    </location>
</feature>
<evidence type="ECO:0000313" key="9">
    <source>
        <dbReference type="EMBL" id="GGG06784.1"/>
    </source>
</evidence>
<keyword evidence="5 8" id="KW-0812">Transmembrane</keyword>
<dbReference type="InterPro" id="IPR018093">
    <property type="entry name" value="BCCT_CS"/>
</dbReference>
<feature type="transmembrane region" description="Helical" evidence="8">
    <location>
        <begin position="200"/>
        <end position="218"/>
    </location>
</feature>
<feature type="transmembrane region" description="Helical" evidence="8">
    <location>
        <begin position="28"/>
        <end position="47"/>
    </location>
</feature>
<protein>
    <recommendedName>
        <fullName evidence="11">Choline transporter</fullName>
    </recommendedName>
</protein>
<evidence type="ECO:0000256" key="1">
    <source>
        <dbReference type="ARBA" id="ARBA00004651"/>
    </source>
</evidence>
<dbReference type="EMBL" id="BMIW01000023">
    <property type="protein sequence ID" value="GGG06784.1"/>
    <property type="molecule type" value="Genomic_DNA"/>
</dbReference>
<evidence type="ECO:0000256" key="6">
    <source>
        <dbReference type="ARBA" id="ARBA00022989"/>
    </source>
</evidence>
<feature type="transmembrane region" description="Helical" evidence="8">
    <location>
        <begin position="288"/>
        <end position="317"/>
    </location>
</feature>
<feature type="transmembrane region" description="Helical" evidence="8">
    <location>
        <begin position="230"/>
        <end position="253"/>
    </location>
</feature>
<evidence type="ECO:0000256" key="2">
    <source>
        <dbReference type="ARBA" id="ARBA00005658"/>
    </source>
</evidence>
<evidence type="ECO:0000313" key="10">
    <source>
        <dbReference type="Proteomes" id="UP000608420"/>
    </source>
</evidence>
<dbReference type="PROSITE" id="PS01303">
    <property type="entry name" value="BCCT"/>
    <property type="match status" value="1"/>
</dbReference>
<keyword evidence="7 8" id="KW-0472">Membrane</keyword>
<evidence type="ECO:0000256" key="3">
    <source>
        <dbReference type="ARBA" id="ARBA00022448"/>
    </source>
</evidence>
<keyword evidence="3" id="KW-0813">Transport</keyword>
<evidence type="ECO:0000256" key="5">
    <source>
        <dbReference type="ARBA" id="ARBA00022692"/>
    </source>
</evidence>
<comment type="caution">
    <text evidence="9">The sequence shown here is derived from an EMBL/GenBank/DDBJ whole genome shotgun (WGS) entry which is preliminary data.</text>
</comment>
<comment type="similarity">
    <text evidence="2">Belongs to the BCCT transporter (TC 2.A.15) family.</text>
</comment>
<proteinExistence type="inferred from homology"/>
<accession>A0ABQ1VZH7</accession>
<evidence type="ECO:0000256" key="7">
    <source>
        <dbReference type="ARBA" id="ARBA00023136"/>
    </source>
</evidence>
<dbReference type="Proteomes" id="UP000608420">
    <property type="component" value="Unassembled WGS sequence"/>
</dbReference>